<accession>A0AAJ0C8G6</accession>
<dbReference type="GO" id="GO:0046872">
    <property type="term" value="F:metal ion binding"/>
    <property type="evidence" value="ECO:0007669"/>
    <property type="project" value="InterPro"/>
</dbReference>
<dbReference type="InterPro" id="IPR019832">
    <property type="entry name" value="Mn/Fe_SOD_C"/>
</dbReference>
<proteinExistence type="predicted"/>
<dbReference type="PANTHER" id="PTHR43595:SF2">
    <property type="entry name" value="SMALL RIBOSOMAL SUBUNIT PROTEIN MS42"/>
    <property type="match status" value="1"/>
</dbReference>
<dbReference type="GeneID" id="85310492"/>
<dbReference type="EMBL" id="MU839002">
    <property type="protein sequence ID" value="KAK1769626.1"/>
    <property type="molecule type" value="Genomic_DNA"/>
</dbReference>
<dbReference type="SUPFAM" id="SSF46609">
    <property type="entry name" value="Fe,Mn superoxide dismutase (SOD), N-terminal domain"/>
    <property type="match status" value="1"/>
</dbReference>
<dbReference type="GO" id="GO:0005737">
    <property type="term" value="C:cytoplasm"/>
    <property type="evidence" value="ECO:0007669"/>
    <property type="project" value="TreeGrafter"/>
</dbReference>
<reference evidence="3" key="1">
    <citation type="submission" date="2023-06" db="EMBL/GenBank/DDBJ databases">
        <title>Genome-scale phylogeny and comparative genomics of the fungal order Sordariales.</title>
        <authorList>
            <consortium name="Lawrence Berkeley National Laboratory"/>
            <person name="Hensen N."/>
            <person name="Bonometti L."/>
            <person name="Westerberg I."/>
            <person name="Brannstrom I.O."/>
            <person name="Guillou S."/>
            <person name="Cros-Aarteil S."/>
            <person name="Calhoun S."/>
            <person name="Haridas S."/>
            <person name="Kuo A."/>
            <person name="Mondo S."/>
            <person name="Pangilinan J."/>
            <person name="Riley R."/>
            <person name="Labutti K."/>
            <person name="Andreopoulos B."/>
            <person name="Lipzen A."/>
            <person name="Chen C."/>
            <person name="Yanf M."/>
            <person name="Daum C."/>
            <person name="Ng V."/>
            <person name="Clum A."/>
            <person name="Steindorff A."/>
            <person name="Ohm R."/>
            <person name="Martin F."/>
            <person name="Silar P."/>
            <person name="Natvig D."/>
            <person name="Lalanne C."/>
            <person name="Gautier V."/>
            <person name="Ament-Velasquez S.L."/>
            <person name="Kruys A."/>
            <person name="Hutchinson M.I."/>
            <person name="Powell A.J."/>
            <person name="Barry K."/>
            <person name="Miller A.N."/>
            <person name="Grigoriev I.V."/>
            <person name="Debuchy R."/>
            <person name="Gladieux P."/>
            <person name="Thoren M.H."/>
            <person name="Johannesson H."/>
        </authorList>
    </citation>
    <scope>NUCLEOTIDE SEQUENCE</scope>
    <source>
        <strain evidence="3">8032-3</strain>
    </source>
</reference>
<feature type="domain" description="Manganese/iron superoxide dismutase C-terminal" evidence="2">
    <location>
        <begin position="118"/>
        <end position="154"/>
    </location>
</feature>
<comment type="caution">
    <text evidence="3">The sequence shown here is derived from an EMBL/GenBank/DDBJ whole genome shotgun (WGS) entry which is preliminary data.</text>
</comment>
<sequence length="281" mass="30863">MIRRPRLRIPRIGLARPPIRRSIHHVPPLAHDFRNGVPGLLSPEGFDIAWTQYMTLMMEKLNALTAGTEYEQKEVKTIVLNTAREPAEAPIFNHASMAHNNHFFFKRLSPAPVAMPESLRSALEESFSSVETLRREFVVTASAMFGPGFVWLVKLGARDAPGQANPFRLLTTYLAGSPYPGAHWRRQPVDRNSVAAGTPAAGPLSGTGAGAGVSAKAAAPGGIDVTPVLCLNTWEHVWLRDYGLGVGGYGGKRQFVEEWWKAIDWEGVASDANITRPTYKR</sequence>
<dbReference type="GO" id="GO:0004784">
    <property type="term" value="F:superoxide dismutase activity"/>
    <property type="evidence" value="ECO:0007669"/>
    <property type="project" value="InterPro"/>
</dbReference>
<dbReference type="RefSeq" id="XP_060285839.1">
    <property type="nucleotide sequence ID" value="XM_060427305.1"/>
</dbReference>
<protein>
    <submittedName>
        <fullName evidence="3">Superoxide dismutase</fullName>
    </submittedName>
</protein>
<dbReference type="SUPFAM" id="SSF54719">
    <property type="entry name" value="Fe,Mn superoxide dismutase (SOD), C-terminal domain"/>
    <property type="match status" value="1"/>
</dbReference>
<keyword evidence="4" id="KW-1185">Reference proteome</keyword>
<evidence type="ECO:0000256" key="1">
    <source>
        <dbReference type="ARBA" id="ARBA00037226"/>
    </source>
</evidence>
<dbReference type="Proteomes" id="UP001244011">
    <property type="component" value="Unassembled WGS sequence"/>
</dbReference>
<gene>
    <name evidence="3" type="ORF">QBC33DRAFT_531400</name>
</gene>
<evidence type="ECO:0000259" key="2">
    <source>
        <dbReference type="Pfam" id="PF02777"/>
    </source>
</evidence>
<dbReference type="Gene3D" id="3.55.40.20">
    <property type="entry name" value="Iron/manganese superoxide dismutase, C-terminal domain"/>
    <property type="match status" value="1"/>
</dbReference>
<organism evidence="3 4">
    <name type="scientific">Phialemonium atrogriseum</name>
    <dbReference type="NCBI Taxonomy" id="1093897"/>
    <lineage>
        <taxon>Eukaryota</taxon>
        <taxon>Fungi</taxon>
        <taxon>Dikarya</taxon>
        <taxon>Ascomycota</taxon>
        <taxon>Pezizomycotina</taxon>
        <taxon>Sordariomycetes</taxon>
        <taxon>Sordariomycetidae</taxon>
        <taxon>Cephalothecales</taxon>
        <taxon>Cephalothecaceae</taxon>
        <taxon>Phialemonium</taxon>
    </lineage>
</organism>
<name>A0AAJ0C8G6_9PEZI</name>
<dbReference type="AlphaFoldDB" id="A0AAJ0C8G6"/>
<dbReference type="Pfam" id="PF02777">
    <property type="entry name" value="Sod_Fe_C"/>
    <property type="match status" value="2"/>
</dbReference>
<dbReference type="InterPro" id="IPR036324">
    <property type="entry name" value="Mn/Fe_SOD_N_sf"/>
</dbReference>
<dbReference type="PANTHER" id="PTHR43595">
    <property type="entry name" value="37S RIBOSOMAL PROTEIN S26, MITOCHONDRIAL"/>
    <property type="match status" value="1"/>
</dbReference>
<dbReference type="InterPro" id="IPR036314">
    <property type="entry name" value="SOD_C_sf"/>
</dbReference>
<evidence type="ECO:0000313" key="3">
    <source>
        <dbReference type="EMBL" id="KAK1769626.1"/>
    </source>
</evidence>
<evidence type="ECO:0000313" key="4">
    <source>
        <dbReference type="Proteomes" id="UP001244011"/>
    </source>
</evidence>
<feature type="domain" description="Manganese/iron superoxide dismutase C-terminal" evidence="2">
    <location>
        <begin position="224"/>
        <end position="269"/>
    </location>
</feature>
<comment type="function">
    <text evidence="1">Component of the mitochondrial ribosome (mitoribosome), a dedicated translation machinery responsible for the synthesis of mitochondrial genome-encoded proteins, including at least some of the essential transmembrane subunits of the mitochondrial respiratory chain. The mitoribosomes are attached to the mitochondrial inner membrane and translation products are cotranslationally integrated into the membrane.</text>
</comment>